<dbReference type="EMBL" id="GBRH01178687">
    <property type="protein sequence ID" value="JAE19209.1"/>
    <property type="molecule type" value="Transcribed_RNA"/>
</dbReference>
<dbReference type="AlphaFoldDB" id="A0A0A9G6Y3"/>
<reference evidence="1" key="2">
    <citation type="journal article" date="2015" name="Data Brief">
        <title>Shoot transcriptome of the giant reed, Arundo donax.</title>
        <authorList>
            <person name="Barrero R.A."/>
            <person name="Guerrero F.D."/>
            <person name="Moolhuijzen P."/>
            <person name="Goolsby J.A."/>
            <person name="Tidwell J."/>
            <person name="Bellgard S.E."/>
            <person name="Bellgard M.I."/>
        </authorList>
    </citation>
    <scope>NUCLEOTIDE SEQUENCE</scope>
    <source>
        <tissue evidence="1">Shoot tissue taken approximately 20 cm above the soil surface</tissue>
    </source>
</reference>
<evidence type="ECO:0000313" key="1">
    <source>
        <dbReference type="EMBL" id="JAE19209.1"/>
    </source>
</evidence>
<organism evidence="1">
    <name type="scientific">Arundo donax</name>
    <name type="common">Giant reed</name>
    <name type="synonym">Donax arundinaceus</name>
    <dbReference type="NCBI Taxonomy" id="35708"/>
    <lineage>
        <taxon>Eukaryota</taxon>
        <taxon>Viridiplantae</taxon>
        <taxon>Streptophyta</taxon>
        <taxon>Embryophyta</taxon>
        <taxon>Tracheophyta</taxon>
        <taxon>Spermatophyta</taxon>
        <taxon>Magnoliopsida</taxon>
        <taxon>Liliopsida</taxon>
        <taxon>Poales</taxon>
        <taxon>Poaceae</taxon>
        <taxon>PACMAD clade</taxon>
        <taxon>Arundinoideae</taxon>
        <taxon>Arundineae</taxon>
        <taxon>Arundo</taxon>
    </lineage>
</organism>
<sequence length="24" mass="2793">MDTEQLSHAKHLLIFCLTLVPYGY</sequence>
<proteinExistence type="predicted"/>
<reference evidence="1" key="1">
    <citation type="submission" date="2014-09" db="EMBL/GenBank/DDBJ databases">
        <authorList>
            <person name="Magalhaes I.L.F."/>
            <person name="Oliveira U."/>
            <person name="Santos F.R."/>
            <person name="Vidigal T.H.D.A."/>
            <person name="Brescovit A.D."/>
            <person name="Santos A.J."/>
        </authorList>
    </citation>
    <scope>NUCLEOTIDE SEQUENCE</scope>
    <source>
        <tissue evidence="1">Shoot tissue taken approximately 20 cm above the soil surface</tissue>
    </source>
</reference>
<protein>
    <submittedName>
        <fullName evidence="1">Uncharacterized protein</fullName>
    </submittedName>
</protein>
<accession>A0A0A9G6Y3</accession>
<name>A0A0A9G6Y3_ARUDO</name>